<organism evidence="5 7">
    <name type="scientific">Didymodactylos carnosus</name>
    <dbReference type="NCBI Taxonomy" id="1234261"/>
    <lineage>
        <taxon>Eukaryota</taxon>
        <taxon>Metazoa</taxon>
        <taxon>Spiralia</taxon>
        <taxon>Gnathifera</taxon>
        <taxon>Rotifera</taxon>
        <taxon>Eurotatoria</taxon>
        <taxon>Bdelloidea</taxon>
        <taxon>Philodinida</taxon>
        <taxon>Philodinidae</taxon>
        <taxon>Didymodactylos</taxon>
    </lineage>
</organism>
<dbReference type="OrthoDB" id="7451790at2759"/>
<name>A0A813Q0M4_9BILA</name>
<dbReference type="Pfam" id="PF14580">
    <property type="entry name" value="LRR_9"/>
    <property type="match status" value="1"/>
</dbReference>
<dbReference type="PROSITE" id="PS51450">
    <property type="entry name" value="LRR"/>
    <property type="match status" value="4"/>
</dbReference>
<dbReference type="EMBL" id="CAJOBC010000117">
    <property type="protein sequence ID" value="CAF3539740.1"/>
    <property type="molecule type" value="Genomic_DNA"/>
</dbReference>
<evidence type="ECO:0008006" key="8">
    <source>
        <dbReference type="Google" id="ProtNLM"/>
    </source>
</evidence>
<reference evidence="5" key="1">
    <citation type="submission" date="2021-02" db="EMBL/GenBank/DDBJ databases">
        <authorList>
            <person name="Nowell W R."/>
        </authorList>
    </citation>
    <scope>NUCLEOTIDE SEQUENCE</scope>
</reference>
<evidence type="ECO:0000313" key="5">
    <source>
        <dbReference type="EMBL" id="CAF0759102.1"/>
    </source>
</evidence>
<sequence length="1048" mass="123392">MHKMDFDSSNYMTTDNRTNNDTDTTDLSLMDHGIKRLDEIPLRKNLLSINLHSNQIEKISGLSALNNLIHLDLSSNNILRIQNLEGLTSLNTLNLASNKICVVEGLFSLKKLTWLNLSYNNIEYIRGFQDLWGPQYNLSILQMHGNQIDSLDEITKNLSGLSRLHHITFNENPVEKNDAYRVTVFNRLHTLITLDGMDRHGKKDFSSQGLPGIDQYMGFMKSNSEGDRERMDVNDSITQQYPRIAAALTVLRHHKPNESSTTTDIRSSVDMHNGSISTFENDTVQRSKVDNDENGNYMLQTQHISVQPRHAANEKQIACSPSTDNESDHHTASARRSKQRLSTKTTTQRRHQPSNTQQMTAGEFSKKPSKNQYSNVQSRIVPSSSSNRSKNISDVTSPFRVNNGNVEIERNQRERDCDEYRREIDYDETREVYMATLRDLDSERDKRWRAEQEIKRLNDLIDEWKKRASDGRTNESILHELSEKHKQRLMDESSKFQDLTGILDDYKARLKDTEKQLASYKEAQEINLRLIKTLESSISQLESEKNELRITENEKGRNLERRSGALQRENEILQQNAKTMKTQLRDLQELCTTREAQHKQEIEKSRIDVQSSEVQQYLKQEIQRREDVFRTELGHQQEKMQSLATEYRKLEDEFRDALKIEEKRYKELYNTNEVLRKENDVLQNATTSTKQREESDRKMVNDLMAVRNIRNLVREQKERLQERSKVNDVLTQQNKNLTTKFEKAVEELKKIREQVLNMQKDRREIETRLVAQESVLAGLREEKKLWSHELAQQAQDRGRLDATIQTLHSEVNTLKKQLDKEVDTCRIKQAIIEDQTDTIRKLKDGLLERDDTIKKTREQQIDKQKELEQQLNDEQTLYQDLQDKYEKACEKRDATKDDMHNLQQQLDKTKADYSALSRKWKEKSDLITELDNKIRKASESYQMNEKKLTDEKTRLIETNKNLEDKLRQRDDDFRKQYESIEHGHRQTMNQMQKNYEEKLQQAQFRVAEVEEEMRVLLLETERRRKTFEDRIKQLNSVMHDFQNFQQSL</sequence>
<feature type="region of interest" description="Disordered" evidence="4">
    <location>
        <begin position="254"/>
        <end position="291"/>
    </location>
</feature>
<dbReference type="SMART" id="SM00365">
    <property type="entry name" value="LRR_SD22"/>
    <property type="match status" value="4"/>
</dbReference>
<feature type="coiled-coil region" evidence="3">
    <location>
        <begin position="633"/>
        <end position="782"/>
    </location>
</feature>
<evidence type="ECO:0000256" key="1">
    <source>
        <dbReference type="ARBA" id="ARBA00022614"/>
    </source>
</evidence>
<dbReference type="PANTHER" id="PTHR15454">
    <property type="entry name" value="NISCHARIN RELATED"/>
    <property type="match status" value="1"/>
</dbReference>
<accession>A0A813Q0M4</accession>
<keyword evidence="3" id="KW-0175">Coiled coil</keyword>
<feature type="compositionally biased region" description="Basic residues" evidence="4">
    <location>
        <begin position="332"/>
        <end position="352"/>
    </location>
</feature>
<dbReference type="Proteomes" id="UP000681722">
    <property type="component" value="Unassembled WGS sequence"/>
</dbReference>
<evidence type="ECO:0000313" key="7">
    <source>
        <dbReference type="Proteomes" id="UP000663829"/>
    </source>
</evidence>
<dbReference type="EMBL" id="CAJNOQ010000117">
    <property type="protein sequence ID" value="CAF0759102.1"/>
    <property type="molecule type" value="Genomic_DNA"/>
</dbReference>
<feature type="coiled-coil region" evidence="3">
    <location>
        <begin position="403"/>
        <end position="467"/>
    </location>
</feature>
<protein>
    <recommendedName>
        <fullName evidence="8">Leucine-rich repeat and coiled-coil domain-containing protein 1</fullName>
    </recommendedName>
</protein>
<feature type="compositionally biased region" description="Low complexity" evidence="4">
    <location>
        <begin position="13"/>
        <end position="24"/>
    </location>
</feature>
<comment type="caution">
    <text evidence="5">The sequence shown here is derived from an EMBL/GenBank/DDBJ whole genome shotgun (WGS) entry which is preliminary data.</text>
</comment>
<proteinExistence type="predicted"/>
<feature type="region of interest" description="Disordered" evidence="4">
    <location>
        <begin position="306"/>
        <end position="398"/>
    </location>
</feature>
<evidence type="ECO:0000256" key="4">
    <source>
        <dbReference type="SAM" id="MobiDB-lite"/>
    </source>
</evidence>
<dbReference type="Gene3D" id="3.80.10.10">
    <property type="entry name" value="Ribonuclease Inhibitor"/>
    <property type="match status" value="2"/>
</dbReference>
<dbReference type="GO" id="GO:0005737">
    <property type="term" value="C:cytoplasm"/>
    <property type="evidence" value="ECO:0007669"/>
    <property type="project" value="TreeGrafter"/>
</dbReference>
<evidence type="ECO:0000313" key="6">
    <source>
        <dbReference type="EMBL" id="CAF3539740.1"/>
    </source>
</evidence>
<feature type="region of interest" description="Disordered" evidence="4">
    <location>
        <begin position="1"/>
        <end position="24"/>
    </location>
</feature>
<dbReference type="PANTHER" id="PTHR15454:SF34">
    <property type="entry name" value="LEUCINE-RICH REPEAT AND COILED-COIL DOMAIN-CONTAINING PROTEIN 1"/>
    <property type="match status" value="1"/>
</dbReference>
<gene>
    <name evidence="5" type="ORF">GPM918_LOCUS1282</name>
    <name evidence="6" type="ORF">SRO942_LOCUS1282</name>
</gene>
<feature type="coiled-coil region" evidence="3">
    <location>
        <begin position="853"/>
        <end position="1037"/>
    </location>
</feature>
<dbReference type="InterPro" id="IPR001611">
    <property type="entry name" value="Leu-rich_rpt"/>
</dbReference>
<evidence type="ECO:0000256" key="3">
    <source>
        <dbReference type="SAM" id="Coils"/>
    </source>
</evidence>
<dbReference type="Proteomes" id="UP000663829">
    <property type="component" value="Unassembled WGS sequence"/>
</dbReference>
<feature type="compositionally biased region" description="Low complexity" evidence="4">
    <location>
        <begin position="374"/>
        <end position="393"/>
    </location>
</feature>
<dbReference type="AlphaFoldDB" id="A0A813Q0M4"/>
<keyword evidence="7" id="KW-1185">Reference proteome</keyword>
<keyword evidence="1" id="KW-0433">Leucine-rich repeat</keyword>
<dbReference type="InterPro" id="IPR032675">
    <property type="entry name" value="LRR_dom_sf"/>
</dbReference>
<dbReference type="SUPFAM" id="SSF52075">
    <property type="entry name" value="Outer arm dynein light chain 1"/>
    <property type="match status" value="1"/>
</dbReference>
<evidence type="ECO:0000256" key="2">
    <source>
        <dbReference type="ARBA" id="ARBA00022737"/>
    </source>
</evidence>
<feature type="coiled-coil region" evidence="3">
    <location>
        <begin position="496"/>
        <end position="590"/>
    </location>
</feature>
<keyword evidence="2" id="KW-0677">Repeat</keyword>